<evidence type="ECO:0000256" key="1">
    <source>
        <dbReference type="ARBA" id="ARBA00006291"/>
    </source>
</evidence>
<protein>
    <recommendedName>
        <fullName evidence="6">Probable septum site-determining protein MinC</fullName>
    </recommendedName>
</protein>
<evidence type="ECO:0000256" key="2">
    <source>
        <dbReference type="ARBA" id="ARBA00022618"/>
    </source>
</evidence>
<accession>A0A1X7LXS0</accession>
<evidence type="ECO:0000313" key="10">
    <source>
        <dbReference type="Proteomes" id="UP000193834"/>
    </source>
</evidence>
<dbReference type="InterPro" id="IPR055219">
    <property type="entry name" value="MinC_N_1"/>
</dbReference>
<dbReference type="HAMAP" id="MF_00267">
    <property type="entry name" value="MinC"/>
    <property type="match status" value="1"/>
</dbReference>
<name>A0A1X7LXS0_9BACL</name>
<comment type="function">
    <text evidence="6">Cell division inhibitor that blocks the formation of polar Z ring septums. Rapidly oscillates between the poles of the cell to destabilize FtsZ filaments that have formed before they mature into polar Z rings. Prevents FtsZ polymerization.</text>
</comment>
<reference evidence="9 10" key="1">
    <citation type="submission" date="2017-04" db="EMBL/GenBank/DDBJ databases">
        <authorList>
            <person name="Afonso C.L."/>
            <person name="Miller P.J."/>
            <person name="Scott M.A."/>
            <person name="Spackman E."/>
            <person name="Goraichik I."/>
            <person name="Dimitrov K.M."/>
            <person name="Suarez D.L."/>
            <person name="Swayne D.E."/>
        </authorList>
    </citation>
    <scope>NUCLEOTIDE SEQUENCE [LARGE SCALE GENOMIC DNA]</scope>
    <source>
        <strain evidence="9 10">11</strain>
    </source>
</reference>
<proteinExistence type="inferred from homology"/>
<dbReference type="GO" id="GO:1901891">
    <property type="term" value="P:regulation of cell septum assembly"/>
    <property type="evidence" value="ECO:0007669"/>
    <property type="project" value="InterPro"/>
</dbReference>
<dbReference type="OrthoDB" id="9790810at2"/>
<dbReference type="AlphaFoldDB" id="A0A1X7LXS0"/>
<comment type="similarity">
    <text evidence="1 6">Belongs to the MinC family.</text>
</comment>
<dbReference type="GO" id="GO:0000902">
    <property type="term" value="P:cell morphogenesis"/>
    <property type="evidence" value="ECO:0007669"/>
    <property type="project" value="InterPro"/>
</dbReference>
<dbReference type="Gene3D" id="2.160.20.70">
    <property type="match status" value="1"/>
</dbReference>
<dbReference type="InterPro" id="IPR013033">
    <property type="entry name" value="MinC"/>
</dbReference>
<dbReference type="Pfam" id="PF03775">
    <property type="entry name" value="MinC_C"/>
    <property type="match status" value="1"/>
</dbReference>
<dbReference type="STRING" id="1852522.SAMN06295960_4596"/>
<dbReference type="InterPro" id="IPR016098">
    <property type="entry name" value="CAP/MinC_C"/>
</dbReference>
<comment type="subunit">
    <text evidence="5 6">Interacts with MinD and FtsZ.</text>
</comment>
<evidence type="ECO:0000259" key="7">
    <source>
        <dbReference type="Pfam" id="PF03775"/>
    </source>
</evidence>
<keyword evidence="4 6" id="KW-0131">Cell cycle</keyword>
<evidence type="ECO:0000256" key="4">
    <source>
        <dbReference type="ARBA" id="ARBA00023306"/>
    </source>
</evidence>
<dbReference type="InterPro" id="IPR036145">
    <property type="entry name" value="MinC_C_sf"/>
</dbReference>
<dbReference type="PANTHER" id="PTHR34108">
    <property type="entry name" value="SEPTUM SITE-DETERMINING PROTEIN MINC"/>
    <property type="match status" value="1"/>
</dbReference>
<organism evidence="9 10">
    <name type="scientific">Paenibacillus aquistagni</name>
    <dbReference type="NCBI Taxonomy" id="1852522"/>
    <lineage>
        <taxon>Bacteria</taxon>
        <taxon>Bacillati</taxon>
        <taxon>Bacillota</taxon>
        <taxon>Bacilli</taxon>
        <taxon>Bacillales</taxon>
        <taxon>Paenibacillaceae</taxon>
        <taxon>Paenibacillus</taxon>
    </lineage>
</organism>
<dbReference type="SUPFAM" id="SSF63848">
    <property type="entry name" value="Cell-division inhibitor MinC, C-terminal domain"/>
    <property type="match status" value="1"/>
</dbReference>
<feature type="domain" description="Septum site-determining protein MinC N-terminal" evidence="8">
    <location>
        <begin position="7"/>
        <end position="83"/>
    </location>
</feature>
<dbReference type="InterPro" id="IPR005526">
    <property type="entry name" value="Septum_form_inhib_MinC_C"/>
</dbReference>
<dbReference type="Pfam" id="PF22642">
    <property type="entry name" value="MinC_N_1"/>
    <property type="match status" value="1"/>
</dbReference>
<dbReference type="GO" id="GO:0000917">
    <property type="term" value="P:division septum assembly"/>
    <property type="evidence" value="ECO:0007669"/>
    <property type="project" value="UniProtKB-KW"/>
</dbReference>
<dbReference type="Gene3D" id="3.30.160.540">
    <property type="match status" value="1"/>
</dbReference>
<dbReference type="EMBL" id="FXAZ01000009">
    <property type="protein sequence ID" value="SMG58082.1"/>
    <property type="molecule type" value="Genomic_DNA"/>
</dbReference>
<keyword evidence="3 6" id="KW-0717">Septation</keyword>
<evidence type="ECO:0000256" key="5">
    <source>
        <dbReference type="ARBA" id="ARBA00046874"/>
    </source>
</evidence>
<evidence type="ECO:0000313" key="9">
    <source>
        <dbReference type="EMBL" id="SMG58082.1"/>
    </source>
</evidence>
<gene>
    <name evidence="6" type="primary">minC</name>
    <name evidence="9" type="ORF">SAMN06295960_4596</name>
</gene>
<dbReference type="Proteomes" id="UP000193834">
    <property type="component" value="Unassembled WGS sequence"/>
</dbReference>
<keyword evidence="10" id="KW-1185">Reference proteome</keyword>
<dbReference type="PANTHER" id="PTHR34108:SF1">
    <property type="entry name" value="SEPTUM SITE-DETERMINING PROTEIN MINC"/>
    <property type="match status" value="1"/>
</dbReference>
<evidence type="ECO:0000256" key="3">
    <source>
        <dbReference type="ARBA" id="ARBA00023210"/>
    </source>
</evidence>
<dbReference type="RefSeq" id="WP_085498436.1">
    <property type="nucleotide sequence ID" value="NZ_FXAZ01000009.1"/>
</dbReference>
<evidence type="ECO:0000256" key="6">
    <source>
        <dbReference type="HAMAP-Rule" id="MF_00267"/>
    </source>
</evidence>
<sequence length="218" mass="23903">MTAKSLVTIKGVKDGLVFLLDDKSDFSDVLHDLRAKLEHTSQFFSGPIVYVDVKLGARSVVDEQKTALVEILRQRGNLLIRSIQCDAESKPQEKGYQVQTLTGIVRSGQVLRHEGNLLFLGDVNPGGLIESTGDVVVCGALRGTVHAGVNGDANAVIVASLFAPTQLRIADVISRPPDEWGVKQAQMEYAYVREGQMQIDKVAHLHRIRQDLNMFKGV</sequence>
<keyword evidence="2 6" id="KW-0132">Cell division</keyword>
<evidence type="ECO:0000259" key="8">
    <source>
        <dbReference type="Pfam" id="PF22642"/>
    </source>
</evidence>
<feature type="domain" description="Septum formation inhibitor MinC C-terminal" evidence="7">
    <location>
        <begin position="102"/>
        <end position="199"/>
    </location>
</feature>